<sequence length="265" mass="30277">MSNLLPRRSRNRNQNEKQQDEEEIDEPENDIAPTARIWKKYVEETDRSDRELVEGWNNSLDMLLIFAALFAAVSTAFVIESTQDLKPDYSQNSAETLTAILLILSSVSPTNNSTMAINEPPNFTPSRIAILVNALWFMSLSLSVAVALIAIVAKDWCYQFMSGRTGQMLLQGRRRQLRWEGIEKWKMQEILNVLPLMMHAALLLFAIGLSLYLWDINAGVALPVIITTILGYSSLFFRIGIKYLVLYSYLLLDSWLSSYVLPYHY</sequence>
<evidence type="ECO:0000259" key="3">
    <source>
        <dbReference type="Pfam" id="PF20153"/>
    </source>
</evidence>
<evidence type="ECO:0000256" key="1">
    <source>
        <dbReference type="SAM" id="MobiDB-lite"/>
    </source>
</evidence>
<dbReference type="InterPro" id="IPR045338">
    <property type="entry name" value="DUF6535"/>
</dbReference>
<feature type="transmembrane region" description="Helical" evidence="2">
    <location>
        <begin position="193"/>
        <end position="214"/>
    </location>
</feature>
<feature type="domain" description="DUF6535" evidence="3">
    <location>
        <begin position="38"/>
        <end position="214"/>
    </location>
</feature>
<dbReference type="Pfam" id="PF20153">
    <property type="entry name" value="DUF6535"/>
    <property type="match status" value="1"/>
</dbReference>
<keyword evidence="2" id="KW-0812">Transmembrane</keyword>
<feature type="transmembrane region" description="Helical" evidence="2">
    <location>
        <begin position="60"/>
        <end position="79"/>
    </location>
</feature>
<evidence type="ECO:0000256" key="2">
    <source>
        <dbReference type="SAM" id="Phobius"/>
    </source>
</evidence>
<protein>
    <recommendedName>
        <fullName evidence="3">DUF6535 domain-containing protein</fullName>
    </recommendedName>
</protein>
<gene>
    <name evidence="4" type="ORF">RDB_LOCUS4372</name>
</gene>
<feature type="compositionally biased region" description="Acidic residues" evidence="1">
    <location>
        <begin position="19"/>
        <end position="29"/>
    </location>
</feature>
<feature type="transmembrane region" description="Helical" evidence="2">
    <location>
        <begin position="220"/>
        <end position="237"/>
    </location>
</feature>
<reference evidence="4" key="1">
    <citation type="submission" date="2021-01" db="EMBL/GenBank/DDBJ databases">
        <authorList>
            <person name="Kaushik A."/>
        </authorList>
    </citation>
    <scope>NUCLEOTIDE SEQUENCE</scope>
    <source>
        <strain evidence="4">AG4-R118</strain>
    </source>
</reference>
<feature type="region of interest" description="Disordered" evidence="1">
    <location>
        <begin position="1"/>
        <end position="30"/>
    </location>
</feature>
<dbReference type="Proteomes" id="UP000663888">
    <property type="component" value="Unassembled WGS sequence"/>
</dbReference>
<keyword evidence="2" id="KW-1133">Transmembrane helix</keyword>
<dbReference type="EMBL" id="CAJMWX010000110">
    <property type="protein sequence ID" value="CAE6401969.1"/>
    <property type="molecule type" value="Genomic_DNA"/>
</dbReference>
<evidence type="ECO:0000313" key="5">
    <source>
        <dbReference type="Proteomes" id="UP000663888"/>
    </source>
</evidence>
<dbReference type="AlphaFoldDB" id="A0A8H2WR85"/>
<proteinExistence type="predicted"/>
<feature type="transmembrane region" description="Helical" evidence="2">
    <location>
        <begin position="244"/>
        <end position="261"/>
    </location>
</feature>
<keyword evidence="2" id="KW-0472">Membrane</keyword>
<accession>A0A8H2WR85</accession>
<name>A0A8H2WR85_9AGAM</name>
<organism evidence="4 5">
    <name type="scientific">Rhizoctonia solani</name>
    <dbReference type="NCBI Taxonomy" id="456999"/>
    <lineage>
        <taxon>Eukaryota</taxon>
        <taxon>Fungi</taxon>
        <taxon>Dikarya</taxon>
        <taxon>Basidiomycota</taxon>
        <taxon>Agaricomycotina</taxon>
        <taxon>Agaricomycetes</taxon>
        <taxon>Cantharellales</taxon>
        <taxon>Ceratobasidiaceae</taxon>
        <taxon>Rhizoctonia</taxon>
    </lineage>
</organism>
<evidence type="ECO:0000313" key="4">
    <source>
        <dbReference type="EMBL" id="CAE6401969.1"/>
    </source>
</evidence>
<comment type="caution">
    <text evidence="4">The sequence shown here is derived from an EMBL/GenBank/DDBJ whole genome shotgun (WGS) entry which is preliminary data.</text>
</comment>
<feature type="transmembrane region" description="Helical" evidence="2">
    <location>
        <begin position="128"/>
        <end position="153"/>
    </location>
</feature>